<name>A0ACB9RFV4_9MYRT</name>
<evidence type="ECO:0000313" key="1">
    <source>
        <dbReference type="EMBL" id="KAI4378046.1"/>
    </source>
</evidence>
<gene>
    <name evidence="1" type="ORF">MLD38_015587</name>
</gene>
<protein>
    <submittedName>
        <fullName evidence="1">Uncharacterized protein</fullName>
    </submittedName>
</protein>
<keyword evidence="2" id="KW-1185">Reference proteome</keyword>
<reference evidence="2" key="1">
    <citation type="journal article" date="2023" name="Front. Plant Sci.">
        <title>Chromosomal-level genome assembly of Melastoma candidum provides insights into trichome evolution.</title>
        <authorList>
            <person name="Zhong Y."/>
            <person name="Wu W."/>
            <person name="Sun C."/>
            <person name="Zou P."/>
            <person name="Liu Y."/>
            <person name="Dai S."/>
            <person name="Zhou R."/>
        </authorList>
    </citation>
    <scope>NUCLEOTIDE SEQUENCE [LARGE SCALE GENOMIC DNA]</scope>
</reference>
<accession>A0ACB9RFV4</accession>
<dbReference type="EMBL" id="CM042883">
    <property type="protein sequence ID" value="KAI4378046.1"/>
    <property type="molecule type" value="Genomic_DNA"/>
</dbReference>
<comment type="caution">
    <text evidence="1">The sequence shown here is derived from an EMBL/GenBank/DDBJ whole genome shotgun (WGS) entry which is preliminary data.</text>
</comment>
<proteinExistence type="predicted"/>
<dbReference type="Proteomes" id="UP001057402">
    <property type="component" value="Chromosome 4"/>
</dbReference>
<sequence>MYTSMLSPSFASQKLIISGSGNPTVAHPVPPSSSASYIGNLHSLVNGIDSMSSSSSATLFISISVFRKKAWSASTQLGRKFILGSPYLALSLEIKLGPNTNLLANDIARVDQWPPPVISSWRMVFPRDCHPIHGENRKRLTR</sequence>
<organism evidence="1 2">
    <name type="scientific">Melastoma candidum</name>
    <dbReference type="NCBI Taxonomy" id="119954"/>
    <lineage>
        <taxon>Eukaryota</taxon>
        <taxon>Viridiplantae</taxon>
        <taxon>Streptophyta</taxon>
        <taxon>Embryophyta</taxon>
        <taxon>Tracheophyta</taxon>
        <taxon>Spermatophyta</taxon>
        <taxon>Magnoliopsida</taxon>
        <taxon>eudicotyledons</taxon>
        <taxon>Gunneridae</taxon>
        <taxon>Pentapetalae</taxon>
        <taxon>rosids</taxon>
        <taxon>malvids</taxon>
        <taxon>Myrtales</taxon>
        <taxon>Melastomataceae</taxon>
        <taxon>Melastomatoideae</taxon>
        <taxon>Melastomateae</taxon>
        <taxon>Melastoma</taxon>
    </lineage>
</organism>
<evidence type="ECO:0000313" key="2">
    <source>
        <dbReference type="Proteomes" id="UP001057402"/>
    </source>
</evidence>